<organism evidence="2 3">
    <name type="scientific">Butyricicoccus pullicaecorum</name>
    <dbReference type="NCBI Taxonomy" id="501571"/>
    <lineage>
        <taxon>Bacteria</taxon>
        <taxon>Bacillati</taxon>
        <taxon>Bacillota</taxon>
        <taxon>Clostridia</taxon>
        <taxon>Eubacteriales</taxon>
        <taxon>Butyricicoccaceae</taxon>
        <taxon>Butyricicoccus</taxon>
    </lineage>
</organism>
<dbReference type="AlphaFoldDB" id="A0A1Y4LRI1"/>
<gene>
    <name evidence="2" type="ORF">B5F15_11535</name>
</gene>
<dbReference type="RefSeq" id="WP_087415427.1">
    <property type="nucleotide sequence ID" value="NZ_JBKTCX010000105.1"/>
</dbReference>
<sequence>MHIRSCLPCKIAIDNYKLNYKAFSEAGVEDWLRTITAISVNDTPYTQAEYAGSVSYDSQYNVYVEDNTIYLGGQAFKDGTENTIVLTSGKDTLTLRMTSDLKIEVVN</sequence>
<comment type="caution">
    <text evidence="2">The sequence shown here is derived from an EMBL/GenBank/DDBJ whole genome shotgun (WGS) entry which is preliminary data.</text>
</comment>
<feature type="domain" description="Heme-binding protein Shr-like Hb-interacting" evidence="1">
    <location>
        <begin position="28"/>
        <end position="87"/>
    </location>
</feature>
<evidence type="ECO:0000313" key="2">
    <source>
        <dbReference type="EMBL" id="OUP56872.1"/>
    </source>
</evidence>
<evidence type="ECO:0000259" key="1">
    <source>
        <dbReference type="Pfam" id="PF07550"/>
    </source>
</evidence>
<accession>A0A1Y4LRI1</accession>
<dbReference type="Pfam" id="PF07550">
    <property type="entry name" value="Shr-like_HID"/>
    <property type="match status" value="1"/>
</dbReference>
<name>A0A1Y4LRI1_9FIRM</name>
<protein>
    <recommendedName>
        <fullName evidence="1">Heme-binding protein Shr-like Hb-interacting domain-containing protein</fullName>
    </recommendedName>
</protein>
<dbReference type="Proteomes" id="UP000195326">
    <property type="component" value="Unassembled WGS sequence"/>
</dbReference>
<evidence type="ECO:0000313" key="3">
    <source>
        <dbReference type="Proteomes" id="UP000195326"/>
    </source>
</evidence>
<reference evidence="3" key="1">
    <citation type="submission" date="2017-04" db="EMBL/GenBank/DDBJ databases">
        <title>Function of individual gut microbiota members based on whole genome sequencing of pure cultures obtained from chicken caecum.</title>
        <authorList>
            <person name="Medvecky M."/>
            <person name="Cejkova D."/>
            <person name="Polansky O."/>
            <person name="Karasova D."/>
            <person name="Kubasova T."/>
            <person name="Cizek A."/>
            <person name="Rychlik I."/>
        </authorList>
    </citation>
    <scope>NUCLEOTIDE SEQUENCE [LARGE SCALE GENOMIC DNA]</scope>
    <source>
        <strain evidence="3">An179</strain>
    </source>
</reference>
<proteinExistence type="predicted"/>
<dbReference type="InterPro" id="IPR011432">
    <property type="entry name" value="Shr-like_HID"/>
</dbReference>
<dbReference type="EMBL" id="NFKL01000016">
    <property type="protein sequence ID" value="OUP56872.1"/>
    <property type="molecule type" value="Genomic_DNA"/>
</dbReference>